<accession>A0A2N5XWK5</accession>
<dbReference type="Proteomes" id="UP000234881">
    <property type="component" value="Unassembled WGS sequence"/>
</dbReference>
<proteinExistence type="predicted"/>
<keyword evidence="2" id="KW-1185">Reference proteome</keyword>
<comment type="caution">
    <text evidence="1">The sequence shown here is derived from an EMBL/GenBank/DDBJ whole genome shotgun (WGS) entry which is preliminary data.</text>
</comment>
<evidence type="ECO:0000313" key="2">
    <source>
        <dbReference type="Proteomes" id="UP000234881"/>
    </source>
</evidence>
<reference evidence="1 2" key="1">
    <citation type="submission" date="2018-01" db="EMBL/GenBank/DDBJ databases">
        <title>The draft genome sequence of Cohaesibacter sp. H1304.</title>
        <authorList>
            <person name="Wang N.-N."/>
            <person name="Du Z.-J."/>
        </authorList>
    </citation>
    <scope>NUCLEOTIDE SEQUENCE [LARGE SCALE GENOMIC DNA]</scope>
    <source>
        <strain evidence="1 2">H1304</strain>
    </source>
</reference>
<gene>
    <name evidence="1" type="ORF">C0081_00735</name>
</gene>
<dbReference type="EMBL" id="PKUQ01000001">
    <property type="protein sequence ID" value="PLW78805.1"/>
    <property type="molecule type" value="Genomic_DNA"/>
</dbReference>
<evidence type="ECO:0000313" key="1">
    <source>
        <dbReference type="EMBL" id="PLW78805.1"/>
    </source>
</evidence>
<organism evidence="1 2">
    <name type="scientific">Cohaesibacter celericrescens</name>
    <dbReference type="NCBI Taxonomy" id="2067669"/>
    <lineage>
        <taxon>Bacteria</taxon>
        <taxon>Pseudomonadati</taxon>
        <taxon>Pseudomonadota</taxon>
        <taxon>Alphaproteobacteria</taxon>
        <taxon>Hyphomicrobiales</taxon>
        <taxon>Cohaesibacteraceae</taxon>
    </lineage>
</organism>
<sequence>MTHQSSLTLTKDTEPFALVQRQFGATASQQIMICWQYLKTCLLAVLTVHLRRVYHFATSPAGFQQLVIKTFVQSKL</sequence>
<protein>
    <submittedName>
        <fullName evidence="1">Uncharacterized protein</fullName>
    </submittedName>
</protein>
<dbReference type="AlphaFoldDB" id="A0A2N5XWK5"/>
<name>A0A2N5XWK5_9HYPH</name>